<accession>A0A9J8AT92</accession>
<dbReference type="Proteomes" id="UP001108240">
    <property type="component" value="Unplaced"/>
</dbReference>
<dbReference type="CDD" id="cd00096">
    <property type="entry name" value="Ig"/>
    <property type="match status" value="1"/>
</dbReference>
<keyword evidence="6" id="KW-1133">Transmembrane helix</keyword>
<organism evidence="9 10">
    <name type="scientific">Cyprinus carpio carpio</name>
    <dbReference type="NCBI Taxonomy" id="630221"/>
    <lineage>
        <taxon>Eukaryota</taxon>
        <taxon>Metazoa</taxon>
        <taxon>Chordata</taxon>
        <taxon>Craniata</taxon>
        <taxon>Vertebrata</taxon>
        <taxon>Euteleostomi</taxon>
        <taxon>Actinopterygii</taxon>
        <taxon>Neopterygii</taxon>
        <taxon>Teleostei</taxon>
        <taxon>Ostariophysi</taxon>
        <taxon>Cypriniformes</taxon>
        <taxon>Cyprinidae</taxon>
        <taxon>Cyprininae</taxon>
        <taxon>Cyprinus</taxon>
    </lineage>
</organism>
<evidence type="ECO:0000313" key="10">
    <source>
        <dbReference type="Proteomes" id="UP001108240"/>
    </source>
</evidence>
<feature type="compositionally biased region" description="Basic and acidic residues" evidence="5">
    <location>
        <begin position="329"/>
        <end position="338"/>
    </location>
</feature>
<keyword evidence="10" id="KW-1185">Reference proteome</keyword>
<sequence>MSCKYSLLFLLFCGFAVLSVSTKTCEKGTSCTIKLPTQNIPNEITWTHLSGGDLISRKNGKIKINTLKGTIEEDGSLTFKSVSLKNTGKYKYSFYASDGTETSGQVEMKVYAKLPKPTVMFHCQPNGSAHLTCGIPYSEDLTISWYNGKQIINDTSEKQLFLTPAQKQENKLYSCHAKNPISEEQSESITLSCPAGEGSGARKLFGFDFWTLVSILSGGGALLLLLICVLVICVCRSCSQQKKHQQDEEELRLRVFQDEAPNGTTRSKHTARGQPAPPIPQEDLSPQTPTQTQTQPKAQTRARPPPPPEDNEEYPPSLPRPRNKQHHKRNEEPYRPME</sequence>
<reference evidence="9" key="1">
    <citation type="submission" date="2025-08" db="UniProtKB">
        <authorList>
            <consortium name="Ensembl"/>
        </authorList>
    </citation>
    <scope>IDENTIFICATION</scope>
</reference>
<evidence type="ECO:0000259" key="8">
    <source>
        <dbReference type="PROSITE" id="PS50835"/>
    </source>
</evidence>
<proteinExistence type="predicted"/>
<protein>
    <recommendedName>
        <fullName evidence="8">Ig-like domain-containing protein</fullName>
    </recommendedName>
</protein>
<dbReference type="PROSITE" id="PS50835">
    <property type="entry name" value="IG_LIKE"/>
    <property type="match status" value="1"/>
</dbReference>
<dbReference type="GO" id="GO:0016020">
    <property type="term" value="C:membrane"/>
    <property type="evidence" value="ECO:0007669"/>
    <property type="project" value="UniProtKB-SubCell"/>
</dbReference>
<reference evidence="9" key="2">
    <citation type="submission" date="2025-09" db="UniProtKB">
        <authorList>
            <consortium name="Ensembl"/>
        </authorList>
    </citation>
    <scope>IDENTIFICATION</scope>
</reference>
<feature type="signal peptide" evidence="7">
    <location>
        <begin position="1"/>
        <end position="22"/>
    </location>
</feature>
<dbReference type="InterPro" id="IPR015631">
    <property type="entry name" value="CD2/SLAM_rcpt"/>
</dbReference>
<keyword evidence="6" id="KW-0812">Transmembrane</keyword>
<feature type="compositionally biased region" description="Low complexity" evidence="5">
    <location>
        <begin position="286"/>
        <end position="296"/>
    </location>
</feature>
<name>A0A9J8AT92_CYPCA</name>
<feature type="transmembrane region" description="Helical" evidence="6">
    <location>
        <begin position="209"/>
        <end position="235"/>
    </location>
</feature>
<dbReference type="InterPro" id="IPR007110">
    <property type="entry name" value="Ig-like_dom"/>
</dbReference>
<dbReference type="Ensembl" id="ENSCCRT00000117000.1">
    <property type="protein sequence ID" value="ENSCCRP00000147618.1"/>
    <property type="gene ID" value="ENSCCRG00000079575.1"/>
</dbReference>
<dbReference type="InterPro" id="IPR036179">
    <property type="entry name" value="Ig-like_dom_sf"/>
</dbReference>
<evidence type="ECO:0000256" key="1">
    <source>
        <dbReference type="ARBA" id="ARBA00004370"/>
    </source>
</evidence>
<feature type="region of interest" description="Disordered" evidence="5">
    <location>
        <begin position="246"/>
        <end position="338"/>
    </location>
</feature>
<dbReference type="AlphaFoldDB" id="A0A9J8AT92"/>
<evidence type="ECO:0000256" key="6">
    <source>
        <dbReference type="SAM" id="Phobius"/>
    </source>
</evidence>
<comment type="subcellular location">
    <subcellularLocation>
        <location evidence="1">Membrane</location>
    </subcellularLocation>
</comment>
<dbReference type="PANTHER" id="PTHR12080:SF55">
    <property type="entry name" value="LYMPHOCYTE FUNCTION-ASSOCIATED ANTIGEN 3"/>
    <property type="match status" value="1"/>
</dbReference>
<evidence type="ECO:0000256" key="2">
    <source>
        <dbReference type="ARBA" id="ARBA00022729"/>
    </source>
</evidence>
<dbReference type="Gene3D" id="3.90.930.1">
    <property type="match status" value="1"/>
</dbReference>
<evidence type="ECO:0000256" key="5">
    <source>
        <dbReference type="SAM" id="MobiDB-lite"/>
    </source>
</evidence>
<dbReference type="PANTHER" id="PTHR12080">
    <property type="entry name" value="SIGNALING LYMPHOCYTIC ACTIVATION MOLECULE"/>
    <property type="match status" value="1"/>
</dbReference>
<evidence type="ECO:0000313" key="9">
    <source>
        <dbReference type="Ensembl" id="ENSCCRP00000147618.1"/>
    </source>
</evidence>
<evidence type="ECO:0000256" key="7">
    <source>
        <dbReference type="SAM" id="SignalP"/>
    </source>
</evidence>
<dbReference type="OMA" id="QDEAPNG"/>
<dbReference type="GeneTree" id="ENSGT00980000200000"/>
<feature type="domain" description="Ig-like" evidence="8">
    <location>
        <begin position="115"/>
        <end position="192"/>
    </location>
</feature>
<evidence type="ECO:0000256" key="3">
    <source>
        <dbReference type="ARBA" id="ARBA00023136"/>
    </source>
</evidence>
<keyword evidence="2 7" id="KW-0732">Signal</keyword>
<keyword evidence="3 6" id="KW-0472">Membrane</keyword>
<dbReference type="SUPFAM" id="SSF48726">
    <property type="entry name" value="Immunoglobulin"/>
    <property type="match status" value="1"/>
</dbReference>
<dbReference type="Gene3D" id="2.60.40.10">
    <property type="entry name" value="Immunoglobulins"/>
    <property type="match status" value="1"/>
</dbReference>
<keyword evidence="4" id="KW-0325">Glycoprotein</keyword>
<feature type="chain" id="PRO_5039940498" description="Ig-like domain-containing protein" evidence="7">
    <location>
        <begin position="23"/>
        <end position="338"/>
    </location>
</feature>
<dbReference type="InterPro" id="IPR013783">
    <property type="entry name" value="Ig-like_fold"/>
</dbReference>
<evidence type="ECO:0000256" key="4">
    <source>
        <dbReference type="ARBA" id="ARBA00023180"/>
    </source>
</evidence>